<evidence type="ECO:0000313" key="1">
    <source>
        <dbReference type="EMBL" id="TXE30181.1"/>
    </source>
</evidence>
<accession>A0A9X9C4M7</accession>
<protein>
    <submittedName>
        <fullName evidence="1">Uncharacterized protein</fullName>
    </submittedName>
</protein>
<dbReference type="Proteomes" id="UP000321307">
    <property type="component" value="Unassembled WGS sequence"/>
</dbReference>
<reference evidence="1 2" key="1">
    <citation type="submission" date="2019-07" db="EMBL/GenBank/DDBJ databases">
        <title>Serratia strains were isolated from fresh produce.</title>
        <authorList>
            <person name="Cho G.-S."/>
            <person name="Stein M."/>
            <person name="Lee W."/>
            <person name="Suh S.H."/>
            <person name="Franz C.M.A.P."/>
        </authorList>
    </citation>
    <scope>NUCLEOTIDE SEQUENCE [LARGE SCALE GENOMIC DNA]</scope>
    <source>
        <strain evidence="1 2">S17</strain>
    </source>
</reference>
<evidence type="ECO:0000313" key="2">
    <source>
        <dbReference type="Proteomes" id="UP000321307"/>
    </source>
</evidence>
<proteinExistence type="predicted"/>
<sequence>MQTKEEKTWFFLLCDHQSKINKLIFLIFYILPTASQATHQACHKQKGSPQGALYIMQQVPKITERLPRSDL</sequence>
<comment type="caution">
    <text evidence="1">The sequence shown here is derived from an EMBL/GenBank/DDBJ whole genome shotgun (WGS) entry which is preliminary data.</text>
</comment>
<organism evidence="1 2">
    <name type="scientific">Serratia ureilytica</name>
    <dbReference type="NCBI Taxonomy" id="300181"/>
    <lineage>
        <taxon>Bacteria</taxon>
        <taxon>Pseudomonadati</taxon>
        <taxon>Pseudomonadota</taxon>
        <taxon>Gammaproteobacteria</taxon>
        <taxon>Enterobacterales</taxon>
        <taxon>Yersiniaceae</taxon>
        <taxon>Serratia</taxon>
    </lineage>
</organism>
<dbReference type="EMBL" id="VOUP01000004">
    <property type="protein sequence ID" value="TXE30181.1"/>
    <property type="molecule type" value="Genomic_DNA"/>
</dbReference>
<dbReference type="AlphaFoldDB" id="A0A9X9C4M7"/>
<gene>
    <name evidence="1" type="ORF">FOT63_09850</name>
</gene>
<name>A0A9X9C4M7_9GAMM</name>